<evidence type="ECO:0000256" key="5">
    <source>
        <dbReference type="ARBA" id="ARBA00022643"/>
    </source>
</evidence>
<dbReference type="InterPro" id="IPR013785">
    <property type="entry name" value="Aldolase_TIM"/>
</dbReference>
<dbReference type="AlphaFoldDB" id="A0A0G3GQ84"/>
<keyword evidence="3" id="KW-0216">Detoxification</keyword>
<evidence type="ECO:0000313" key="10">
    <source>
        <dbReference type="EMBL" id="AKK02715.1"/>
    </source>
</evidence>
<evidence type="ECO:0000256" key="7">
    <source>
        <dbReference type="ARBA" id="ARBA00023033"/>
    </source>
</evidence>
<dbReference type="OrthoDB" id="9778912at2"/>
<keyword evidence="7" id="KW-0503">Monooxygenase</keyword>
<comment type="catalytic activity">
    <reaction evidence="9">
        <text>3 propionate 3-nitronate + 3 O2 + H2O = 3 3-oxopropanoate + 2 nitrate + nitrite + H2O2 + 3 H(+)</text>
        <dbReference type="Rhea" id="RHEA:57332"/>
        <dbReference type="ChEBI" id="CHEBI:15377"/>
        <dbReference type="ChEBI" id="CHEBI:15378"/>
        <dbReference type="ChEBI" id="CHEBI:15379"/>
        <dbReference type="ChEBI" id="CHEBI:16240"/>
        <dbReference type="ChEBI" id="CHEBI:16301"/>
        <dbReference type="ChEBI" id="CHEBI:17632"/>
        <dbReference type="ChEBI" id="CHEBI:33190"/>
        <dbReference type="ChEBI" id="CHEBI:136067"/>
    </reaction>
</comment>
<dbReference type="PANTHER" id="PTHR42747">
    <property type="entry name" value="NITRONATE MONOOXYGENASE-RELATED"/>
    <property type="match status" value="1"/>
</dbReference>
<keyword evidence="11" id="KW-1185">Reference proteome</keyword>
<sequence length="333" mass="35578">MSVLSELSVPIIAAPMAGGPSTPELVDAVSRAGGFGFIAGGYLTGTVLERQMRAVKADSFGVNLFYQRLEPIDDEALGEYAQRIYPLYLNQGKDVPKYQEVDESDRLAEKSGFVHAFAPSVLSMTFGIELPILIDELHKRDIEAWVTVTNPADAKSAEAYGADAIIVQGAEAGGHRSTFSIHAPADPRHHLELLREIKVGIPMVAAGGIATAQDVKAALDSGAAAVSCGTAFLLADEAGTSELHRRAIKEAKAHGGVTSVTRAYSGRLARGIETQFMRDNADAPAAYPHINVLMGELRRTTTDLNYVAAWAGVNFALAEEAPAEEIVRKLMDF</sequence>
<dbReference type="GO" id="GO:0009636">
    <property type="term" value="P:response to toxic substance"/>
    <property type="evidence" value="ECO:0007669"/>
    <property type="project" value="UniProtKB-KW"/>
</dbReference>
<keyword evidence="10" id="KW-0223">Dioxygenase</keyword>
<keyword evidence="6 10" id="KW-0560">Oxidoreductase</keyword>
<dbReference type="GO" id="GO:0051213">
    <property type="term" value="F:dioxygenase activity"/>
    <property type="evidence" value="ECO:0007669"/>
    <property type="project" value="UniProtKB-KW"/>
</dbReference>
<keyword evidence="5" id="KW-0288">FMN</keyword>
<reference evidence="10 11" key="1">
    <citation type="submission" date="2015-05" db="EMBL/GenBank/DDBJ databases">
        <title>Complete genome sequence of Corynebacterium epidermidicanis DSM 45586, isolated from the skin of a dog suffering from pruritus.</title>
        <authorList>
            <person name="Ruckert C."/>
            <person name="Albersmeier A."/>
            <person name="Winkler A."/>
            <person name="Tauch A."/>
        </authorList>
    </citation>
    <scope>NUCLEOTIDE SEQUENCE [LARGE SCALE GENOMIC DNA]</scope>
    <source>
        <strain evidence="10 11">DSM 45586</strain>
    </source>
</reference>
<dbReference type="PATRIC" id="fig|1050174.4.peg.854"/>
<evidence type="ECO:0000256" key="9">
    <source>
        <dbReference type="ARBA" id="ARBA00049401"/>
    </source>
</evidence>
<dbReference type="Proteomes" id="UP000035368">
    <property type="component" value="Chromosome"/>
</dbReference>
<evidence type="ECO:0000256" key="6">
    <source>
        <dbReference type="ARBA" id="ARBA00023002"/>
    </source>
</evidence>
<dbReference type="Pfam" id="PF03060">
    <property type="entry name" value="NMO"/>
    <property type="match status" value="1"/>
</dbReference>
<dbReference type="InterPro" id="IPR004136">
    <property type="entry name" value="NMO"/>
</dbReference>
<evidence type="ECO:0000256" key="3">
    <source>
        <dbReference type="ARBA" id="ARBA00022575"/>
    </source>
</evidence>
<comment type="similarity">
    <text evidence="2">Belongs to the nitronate monooxygenase family. NMO class I subfamily.</text>
</comment>
<dbReference type="KEGG" id="cei:CEPID_04210"/>
<evidence type="ECO:0000313" key="11">
    <source>
        <dbReference type="Proteomes" id="UP000035368"/>
    </source>
</evidence>
<dbReference type="RefSeq" id="WP_047239872.1">
    <property type="nucleotide sequence ID" value="NZ_CP011541.1"/>
</dbReference>
<dbReference type="CDD" id="cd04730">
    <property type="entry name" value="NPD_like"/>
    <property type="match status" value="1"/>
</dbReference>
<gene>
    <name evidence="10" type="ORF">CEPID_04210</name>
</gene>
<comment type="cofactor">
    <cofactor evidence="1">
        <name>FMN</name>
        <dbReference type="ChEBI" id="CHEBI:58210"/>
    </cofactor>
</comment>
<dbReference type="PANTHER" id="PTHR42747:SF3">
    <property type="entry name" value="NITRONATE MONOOXYGENASE-RELATED"/>
    <property type="match status" value="1"/>
</dbReference>
<dbReference type="Gene3D" id="3.20.20.70">
    <property type="entry name" value="Aldolase class I"/>
    <property type="match status" value="1"/>
</dbReference>
<proteinExistence type="inferred from homology"/>
<name>A0A0G3GQ84_9CORY</name>
<dbReference type="EMBL" id="CP011541">
    <property type="protein sequence ID" value="AKK02715.1"/>
    <property type="molecule type" value="Genomic_DNA"/>
</dbReference>
<keyword evidence="4" id="KW-0285">Flavoprotein</keyword>
<dbReference type="STRING" id="1050174.CEPID_04210"/>
<protein>
    <recommendedName>
        <fullName evidence="8">Propionate 3-nitronate monooxygenase</fullName>
    </recommendedName>
</protein>
<accession>A0A0G3GQ84</accession>
<dbReference type="GO" id="GO:0018580">
    <property type="term" value="F:nitronate monooxygenase activity"/>
    <property type="evidence" value="ECO:0007669"/>
    <property type="project" value="InterPro"/>
</dbReference>
<organism evidence="10 11">
    <name type="scientific">Corynebacterium epidermidicanis</name>
    <dbReference type="NCBI Taxonomy" id="1050174"/>
    <lineage>
        <taxon>Bacteria</taxon>
        <taxon>Bacillati</taxon>
        <taxon>Actinomycetota</taxon>
        <taxon>Actinomycetes</taxon>
        <taxon>Mycobacteriales</taxon>
        <taxon>Corynebacteriaceae</taxon>
        <taxon>Corynebacterium</taxon>
    </lineage>
</organism>
<dbReference type="SUPFAM" id="SSF51412">
    <property type="entry name" value="Inosine monophosphate dehydrogenase (IMPDH)"/>
    <property type="match status" value="1"/>
</dbReference>
<evidence type="ECO:0000256" key="8">
    <source>
        <dbReference type="ARBA" id="ARBA00031155"/>
    </source>
</evidence>
<evidence type="ECO:0000256" key="4">
    <source>
        <dbReference type="ARBA" id="ARBA00022630"/>
    </source>
</evidence>
<evidence type="ECO:0000256" key="1">
    <source>
        <dbReference type="ARBA" id="ARBA00001917"/>
    </source>
</evidence>
<evidence type="ECO:0000256" key="2">
    <source>
        <dbReference type="ARBA" id="ARBA00009881"/>
    </source>
</evidence>